<evidence type="ECO:0000256" key="6">
    <source>
        <dbReference type="ARBA" id="ARBA00022741"/>
    </source>
</evidence>
<dbReference type="CDD" id="cd00130">
    <property type="entry name" value="PAS"/>
    <property type="match status" value="1"/>
</dbReference>
<feature type="domain" description="PAC" evidence="15">
    <location>
        <begin position="193"/>
        <end position="245"/>
    </location>
</feature>
<evidence type="ECO:0000256" key="8">
    <source>
        <dbReference type="ARBA" id="ARBA00022840"/>
    </source>
</evidence>
<evidence type="ECO:0000259" key="12">
    <source>
        <dbReference type="PROSITE" id="PS50109"/>
    </source>
</evidence>
<evidence type="ECO:0000313" key="16">
    <source>
        <dbReference type="EMBL" id="MBB4762306.1"/>
    </source>
</evidence>
<dbReference type="PRINTS" id="PR00344">
    <property type="entry name" value="BCTRLSENSOR"/>
</dbReference>
<dbReference type="NCBIfam" id="TIGR00229">
    <property type="entry name" value="sensory_box"/>
    <property type="match status" value="1"/>
</dbReference>
<comment type="catalytic activity">
    <reaction evidence="1">
        <text>ATP + protein L-histidine = ADP + protein N-phospho-L-histidine.</text>
        <dbReference type="EC" id="2.7.13.3"/>
    </reaction>
</comment>
<dbReference type="Gene3D" id="3.30.450.20">
    <property type="entry name" value="PAS domain"/>
    <property type="match status" value="1"/>
</dbReference>
<organism evidence="16 17">
    <name type="scientific">Actinoplanes digitatis</name>
    <dbReference type="NCBI Taxonomy" id="1868"/>
    <lineage>
        <taxon>Bacteria</taxon>
        <taxon>Bacillati</taxon>
        <taxon>Actinomycetota</taxon>
        <taxon>Actinomycetes</taxon>
        <taxon>Micromonosporales</taxon>
        <taxon>Micromonosporaceae</taxon>
        <taxon>Actinoplanes</taxon>
    </lineage>
</organism>
<evidence type="ECO:0000259" key="14">
    <source>
        <dbReference type="PROSITE" id="PS50112"/>
    </source>
</evidence>
<feature type="domain" description="Response regulatory" evidence="13">
    <location>
        <begin position="512"/>
        <end position="626"/>
    </location>
</feature>
<evidence type="ECO:0000256" key="11">
    <source>
        <dbReference type="SAM" id="Phobius"/>
    </source>
</evidence>
<dbReference type="Proteomes" id="UP000578112">
    <property type="component" value="Unassembled WGS sequence"/>
</dbReference>
<comment type="caution">
    <text evidence="16">The sequence shown here is derived from an EMBL/GenBank/DDBJ whole genome shotgun (WGS) entry which is preliminary data.</text>
</comment>
<dbReference type="InterPro" id="IPR003661">
    <property type="entry name" value="HisK_dim/P_dom"/>
</dbReference>
<reference evidence="16 17" key="1">
    <citation type="submission" date="2020-08" db="EMBL/GenBank/DDBJ databases">
        <title>Sequencing the genomes of 1000 actinobacteria strains.</title>
        <authorList>
            <person name="Klenk H.-P."/>
        </authorList>
    </citation>
    <scope>NUCLEOTIDE SEQUENCE [LARGE SCALE GENOMIC DNA]</scope>
    <source>
        <strain evidence="16 17">DSM 43149</strain>
    </source>
</reference>
<dbReference type="SUPFAM" id="SSF47384">
    <property type="entry name" value="Homodimeric domain of signal transducing histidine kinase"/>
    <property type="match status" value="1"/>
</dbReference>
<dbReference type="SMART" id="SM00448">
    <property type="entry name" value="REC"/>
    <property type="match status" value="1"/>
</dbReference>
<dbReference type="InterPro" id="IPR036097">
    <property type="entry name" value="HisK_dim/P_sf"/>
</dbReference>
<evidence type="ECO:0000256" key="10">
    <source>
        <dbReference type="PROSITE-ProRule" id="PRU00169"/>
    </source>
</evidence>
<dbReference type="Pfam" id="PF00989">
    <property type="entry name" value="PAS"/>
    <property type="match status" value="1"/>
</dbReference>
<dbReference type="GO" id="GO:0005524">
    <property type="term" value="F:ATP binding"/>
    <property type="evidence" value="ECO:0007669"/>
    <property type="project" value="UniProtKB-KW"/>
</dbReference>
<feature type="domain" description="PAS" evidence="14">
    <location>
        <begin position="120"/>
        <end position="175"/>
    </location>
</feature>
<dbReference type="SMART" id="SM00091">
    <property type="entry name" value="PAS"/>
    <property type="match status" value="1"/>
</dbReference>
<dbReference type="Gene3D" id="3.30.565.10">
    <property type="entry name" value="Histidine kinase-like ATPase, C-terminal domain"/>
    <property type="match status" value="1"/>
</dbReference>
<evidence type="ECO:0000256" key="4">
    <source>
        <dbReference type="ARBA" id="ARBA00022553"/>
    </source>
</evidence>
<dbReference type="InterPro" id="IPR001789">
    <property type="entry name" value="Sig_transdc_resp-reg_receiver"/>
</dbReference>
<comment type="subcellular location">
    <subcellularLocation>
        <location evidence="2">Cell membrane</location>
    </subcellularLocation>
</comment>
<evidence type="ECO:0000256" key="3">
    <source>
        <dbReference type="ARBA" id="ARBA00012438"/>
    </source>
</evidence>
<feature type="transmembrane region" description="Helical" evidence="11">
    <location>
        <begin position="40"/>
        <end position="73"/>
    </location>
</feature>
<dbReference type="SUPFAM" id="SSF55874">
    <property type="entry name" value="ATPase domain of HSP90 chaperone/DNA topoisomerase II/histidine kinase"/>
    <property type="match status" value="1"/>
</dbReference>
<dbReference type="InterPro" id="IPR013767">
    <property type="entry name" value="PAS_fold"/>
</dbReference>
<evidence type="ECO:0000256" key="7">
    <source>
        <dbReference type="ARBA" id="ARBA00022777"/>
    </source>
</evidence>
<dbReference type="GO" id="GO:0000155">
    <property type="term" value="F:phosphorelay sensor kinase activity"/>
    <property type="evidence" value="ECO:0007669"/>
    <property type="project" value="InterPro"/>
</dbReference>
<keyword evidence="5" id="KW-0808">Transferase</keyword>
<dbReference type="AlphaFoldDB" id="A0A7W7MPN2"/>
<evidence type="ECO:0000256" key="5">
    <source>
        <dbReference type="ARBA" id="ARBA00022679"/>
    </source>
</evidence>
<protein>
    <recommendedName>
        <fullName evidence="3">histidine kinase</fullName>
        <ecNumber evidence="3">2.7.13.3</ecNumber>
    </recommendedName>
</protein>
<dbReference type="InterPro" id="IPR005467">
    <property type="entry name" value="His_kinase_dom"/>
</dbReference>
<dbReference type="InterPro" id="IPR003594">
    <property type="entry name" value="HATPase_dom"/>
</dbReference>
<keyword evidence="17" id="KW-1185">Reference proteome</keyword>
<gene>
    <name evidence="16" type="ORF">BJ971_002862</name>
</gene>
<dbReference type="InterPro" id="IPR000014">
    <property type="entry name" value="PAS"/>
</dbReference>
<dbReference type="Pfam" id="PF02518">
    <property type="entry name" value="HATPase_c"/>
    <property type="match status" value="1"/>
</dbReference>
<dbReference type="EC" id="2.7.13.3" evidence="3"/>
<dbReference type="SMART" id="SM00387">
    <property type="entry name" value="HATPase_c"/>
    <property type="match status" value="1"/>
</dbReference>
<keyword evidence="11" id="KW-1133">Transmembrane helix</keyword>
<dbReference type="SUPFAM" id="SSF55785">
    <property type="entry name" value="PYP-like sensor domain (PAS domain)"/>
    <property type="match status" value="1"/>
</dbReference>
<dbReference type="CDD" id="cd00082">
    <property type="entry name" value="HisKA"/>
    <property type="match status" value="1"/>
</dbReference>
<sequence length="648" mass="69666">MRERVAALRSGWGAALLTTAVLLVVAVVVADFVTPPDKVFFWLILLAPVLAAILLRPWAVAVVGLVALILVWVMSSRGGMSGTVDQAMRLGAIVGITLLSAGFAHRLGVLERRAHRGAEQESTLAAIVRSSEDAVITTDLDGTITTWNDGATRQYGWRADEAIGRCIALVYTHDQIFVMPDTLAGLSAGKRRGPIEAHRVRKDGSHVEVLVSMWPVRDRFGQVVSVARIERDLTAVKQAEEQRRLVIERSALAERLECLGQLAGGVAHDFNNLLAINLNYLDFVLERTADAETREDLTRARTSAERARELTRQLLLFARQEPGDAEVIDVDSVIEDARALLGRTIGGHVELIARRSPEPLAVRCDWGRMEQVLLNLVINARDAMPDGGTVVIEAGPVRLEHDPDRLPPLPAGPYAQLKVSDTGTGMPPEVAARIFEPFFTTKAEQHGTGLGLATVYSIVTEAGGDITVSSEPGVGTTFRILLPAVSAPVARAGGAAGRARRGETAPGGGRSRILVVEDDAEVRRIAVRILAGAGYRVTEAANGRVALDRINRGPFDLLLTDIVMPEMSGSRLAETVLLHHPGTRIVLISGYSEECTRVRHLTVEGIEMIHKPFTADELLGAVRRVLGVATDRGQAAAGAPKTTGTPGE</sequence>
<dbReference type="Gene3D" id="1.10.287.130">
    <property type="match status" value="1"/>
</dbReference>
<dbReference type="PANTHER" id="PTHR43065:SF46">
    <property type="entry name" value="C4-DICARBOXYLATE TRANSPORT SENSOR PROTEIN DCTB"/>
    <property type="match status" value="1"/>
</dbReference>
<name>A0A7W7MPN2_9ACTN</name>
<keyword evidence="7" id="KW-0418">Kinase</keyword>
<dbReference type="PROSITE" id="PS50113">
    <property type="entry name" value="PAC"/>
    <property type="match status" value="1"/>
</dbReference>
<feature type="modified residue" description="4-aspartylphosphate" evidence="10">
    <location>
        <position position="561"/>
    </location>
</feature>
<dbReference type="Gene3D" id="3.40.50.2300">
    <property type="match status" value="1"/>
</dbReference>
<dbReference type="RefSeq" id="WP_184993320.1">
    <property type="nucleotide sequence ID" value="NZ_BOMK01000012.1"/>
</dbReference>
<evidence type="ECO:0000313" key="17">
    <source>
        <dbReference type="Proteomes" id="UP000578112"/>
    </source>
</evidence>
<dbReference type="InterPro" id="IPR000700">
    <property type="entry name" value="PAS-assoc_C"/>
</dbReference>
<dbReference type="GO" id="GO:0005886">
    <property type="term" value="C:plasma membrane"/>
    <property type="evidence" value="ECO:0007669"/>
    <property type="project" value="UniProtKB-SubCell"/>
</dbReference>
<proteinExistence type="predicted"/>
<keyword evidence="6" id="KW-0547">Nucleotide-binding</keyword>
<evidence type="ECO:0000256" key="2">
    <source>
        <dbReference type="ARBA" id="ARBA00004236"/>
    </source>
</evidence>
<dbReference type="SUPFAM" id="SSF52172">
    <property type="entry name" value="CheY-like"/>
    <property type="match status" value="1"/>
</dbReference>
<accession>A0A7W7MPN2</accession>
<dbReference type="PANTHER" id="PTHR43065">
    <property type="entry name" value="SENSOR HISTIDINE KINASE"/>
    <property type="match status" value="1"/>
</dbReference>
<dbReference type="InterPro" id="IPR004358">
    <property type="entry name" value="Sig_transdc_His_kin-like_C"/>
</dbReference>
<keyword evidence="11" id="KW-0472">Membrane</keyword>
<dbReference type="Pfam" id="PF00512">
    <property type="entry name" value="HisKA"/>
    <property type="match status" value="1"/>
</dbReference>
<keyword evidence="8" id="KW-0067">ATP-binding</keyword>
<feature type="domain" description="Histidine kinase" evidence="12">
    <location>
        <begin position="265"/>
        <end position="486"/>
    </location>
</feature>
<dbReference type="InterPro" id="IPR035965">
    <property type="entry name" value="PAS-like_dom_sf"/>
</dbReference>
<dbReference type="Pfam" id="PF00072">
    <property type="entry name" value="Response_reg"/>
    <property type="match status" value="1"/>
</dbReference>
<dbReference type="SMART" id="SM00388">
    <property type="entry name" value="HisKA"/>
    <property type="match status" value="1"/>
</dbReference>
<keyword evidence="4 10" id="KW-0597">Phosphoprotein</keyword>
<evidence type="ECO:0000256" key="9">
    <source>
        <dbReference type="ARBA" id="ARBA00023012"/>
    </source>
</evidence>
<evidence type="ECO:0000256" key="1">
    <source>
        <dbReference type="ARBA" id="ARBA00000085"/>
    </source>
</evidence>
<evidence type="ECO:0000259" key="13">
    <source>
        <dbReference type="PROSITE" id="PS50110"/>
    </source>
</evidence>
<dbReference type="InterPro" id="IPR036890">
    <property type="entry name" value="HATPase_C_sf"/>
</dbReference>
<dbReference type="EMBL" id="JACHNH010000001">
    <property type="protein sequence ID" value="MBB4762306.1"/>
    <property type="molecule type" value="Genomic_DNA"/>
</dbReference>
<keyword evidence="9" id="KW-0902">Two-component regulatory system</keyword>
<dbReference type="InterPro" id="IPR011006">
    <property type="entry name" value="CheY-like_superfamily"/>
</dbReference>
<dbReference type="PROSITE" id="PS50112">
    <property type="entry name" value="PAS"/>
    <property type="match status" value="1"/>
</dbReference>
<evidence type="ECO:0000259" key="15">
    <source>
        <dbReference type="PROSITE" id="PS50113"/>
    </source>
</evidence>
<dbReference type="GO" id="GO:0006355">
    <property type="term" value="P:regulation of DNA-templated transcription"/>
    <property type="evidence" value="ECO:0007669"/>
    <property type="project" value="InterPro"/>
</dbReference>
<dbReference type="PROSITE" id="PS50110">
    <property type="entry name" value="RESPONSE_REGULATORY"/>
    <property type="match status" value="1"/>
</dbReference>
<dbReference type="PROSITE" id="PS50109">
    <property type="entry name" value="HIS_KIN"/>
    <property type="match status" value="1"/>
</dbReference>
<keyword evidence="11" id="KW-0812">Transmembrane</keyword>